<dbReference type="Pfam" id="PF03357">
    <property type="entry name" value="Snf7"/>
    <property type="match status" value="1"/>
</dbReference>
<evidence type="ECO:0000256" key="1">
    <source>
        <dbReference type="SAM" id="Coils"/>
    </source>
</evidence>
<reference evidence="3" key="1">
    <citation type="submission" date="2023-03" db="EMBL/GenBank/DDBJ databases">
        <title>Massive genome expansion in bonnet fungi (Mycena s.s.) driven by repeated elements and novel gene families across ecological guilds.</title>
        <authorList>
            <consortium name="Lawrence Berkeley National Laboratory"/>
            <person name="Harder C.B."/>
            <person name="Miyauchi S."/>
            <person name="Viragh M."/>
            <person name="Kuo A."/>
            <person name="Thoen E."/>
            <person name="Andreopoulos B."/>
            <person name="Lu D."/>
            <person name="Skrede I."/>
            <person name="Drula E."/>
            <person name="Henrissat B."/>
            <person name="Morin E."/>
            <person name="Kohler A."/>
            <person name="Barry K."/>
            <person name="LaButti K."/>
            <person name="Morin E."/>
            <person name="Salamov A."/>
            <person name="Lipzen A."/>
            <person name="Mereny Z."/>
            <person name="Hegedus B."/>
            <person name="Baldrian P."/>
            <person name="Stursova M."/>
            <person name="Weitz H."/>
            <person name="Taylor A."/>
            <person name="Grigoriev I.V."/>
            <person name="Nagy L.G."/>
            <person name="Martin F."/>
            <person name="Kauserud H."/>
        </authorList>
    </citation>
    <scope>NUCLEOTIDE SEQUENCE</scope>
    <source>
        <strain evidence="3">9284</strain>
    </source>
</reference>
<dbReference type="Proteomes" id="UP001221142">
    <property type="component" value="Unassembled WGS sequence"/>
</dbReference>
<dbReference type="GO" id="GO:0000815">
    <property type="term" value="C:ESCRT III complex"/>
    <property type="evidence" value="ECO:0007669"/>
    <property type="project" value="TreeGrafter"/>
</dbReference>
<dbReference type="Pfam" id="PF25880">
    <property type="entry name" value="WHD_CHMP7_1st"/>
    <property type="match status" value="1"/>
</dbReference>
<feature type="coiled-coil region" evidence="1">
    <location>
        <begin position="261"/>
        <end position="295"/>
    </location>
</feature>
<dbReference type="GO" id="GO:0005771">
    <property type="term" value="C:multivesicular body"/>
    <property type="evidence" value="ECO:0007669"/>
    <property type="project" value="TreeGrafter"/>
</dbReference>
<comment type="caution">
    <text evidence="3">The sequence shown here is derived from an EMBL/GenBank/DDBJ whole genome shotgun (WGS) entry which is preliminary data.</text>
</comment>
<feature type="region of interest" description="Disordered" evidence="2">
    <location>
        <begin position="433"/>
        <end position="468"/>
    </location>
</feature>
<dbReference type="AlphaFoldDB" id="A0AAD7FYW7"/>
<dbReference type="InterPro" id="IPR005024">
    <property type="entry name" value="Snf7_fam"/>
</dbReference>
<gene>
    <name evidence="3" type="ORF">FB45DRAFT_731124</name>
</gene>
<proteinExistence type="predicted"/>
<dbReference type="PANTHER" id="PTHR22761:SF96">
    <property type="entry name" value="BCDNA.GH08385"/>
    <property type="match status" value="1"/>
</dbReference>
<dbReference type="PANTHER" id="PTHR22761">
    <property type="entry name" value="CHARGED MULTIVESICULAR BODY PROTEIN"/>
    <property type="match status" value="1"/>
</dbReference>
<name>A0AAD7FYW7_9AGAR</name>
<evidence type="ECO:0000256" key="2">
    <source>
        <dbReference type="SAM" id="MobiDB-lite"/>
    </source>
</evidence>
<dbReference type="GO" id="GO:0009898">
    <property type="term" value="C:cytoplasmic side of plasma membrane"/>
    <property type="evidence" value="ECO:0007669"/>
    <property type="project" value="TreeGrafter"/>
</dbReference>
<evidence type="ECO:0000313" key="4">
    <source>
        <dbReference type="Proteomes" id="UP001221142"/>
    </source>
</evidence>
<sequence length="468" mass="51603">MDTHSSSSSTILALPPWNSSSPNRLQSVYSDLSRQKQSNPESYQANIRWWHKAFESMASSGIQQEKSTFVLRVGPALMTLLRVQGVGKPLALPTVINELRAQKVLHPKLAFLTQRKSIYDPSPLTGRIAAYALSTLWWSLDQLGVVGEDVLIPTLGSQDHTDTSWWGDYVVVSMVASAADAVIATQSQSHRLTDVLYSVDELKHRYSSVLGATDLLLDGDAEILLKFLQRERSAIVMDQDVIKFTHLHTGTSKITDVDRGVVELKKNVHHLQAQVFELQRTIDEYRSKASEALQQKQKQAALSHLRVKKHMEHLLHKHLESLEILQGALIDVEDALGSRQLMEAYQSSTTTLQSILSDPSLHQTSVAGTLDALKEATANAEELEDLIGVGWPSALEGRVEMHEFEAEIKAELEVLEALEDDIDAVAERLGNLSLKPPTEKPQVTELKGSASGLLHGKGTDATRPIASG</sequence>
<feature type="region of interest" description="Disordered" evidence="2">
    <location>
        <begin position="1"/>
        <end position="22"/>
    </location>
</feature>
<keyword evidence="4" id="KW-1185">Reference proteome</keyword>
<dbReference type="GO" id="GO:0006900">
    <property type="term" value="P:vesicle budding from membrane"/>
    <property type="evidence" value="ECO:0007669"/>
    <property type="project" value="TreeGrafter"/>
</dbReference>
<dbReference type="EMBL" id="JARKIF010000001">
    <property type="protein sequence ID" value="KAJ7650488.1"/>
    <property type="molecule type" value="Genomic_DNA"/>
</dbReference>
<keyword evidence="1" id="KW-0175">Coiled coil</keyword>
<organism evidence="3 4">
    <name type="scientific">Roridomyces roridus</name>
    <dbReference type="NCBI Taxonomy" id="1738132"/>
    <lineage>
        <taxon>Eukaryota</taxon>
        <taxon>Fungi</taxon>
        <taxon>Dikarya</taxon>
        <taxon>Basidiomycota</taxon>
        <taxon>Agaricomycotina</taxon>
        <taxon>Agaricomycetes</taxon>
        <taxon>Agaricomycetidae</taxon>
        <taxon>Agaricales</taxon>
        <taxon>Marasmiineae</taxon>
        <taxon>Mycenaceae</taxon>
        <taxon>Roridomyces</taxon>
    </lineage>
</organism>
<evidence type="ECO:0000313" key="3">
    <source>
        <dbReference type="EMBL" id="KAJ7650488.1"/>
    </source>
</evidence>
<dbReference type="GO" id="GO:0032511">
    <property type="term" value="P:late endosome to vacuole transport via multivesicular body sorting pathway"/>
    <property type="evidence" value="ECO:0007669"/>
    <property type="project" value="TreeGrafter"/>
</dbReference>
<protein>
    <submittedName>
        <fullName evidence="3">Uncharacterized protein</fullName>
    </submittedName>
</protein>
<accession>A0AAD7FYW7</accession>